<dbReference type="SUPFAM" id="SSF57567">
    <property type="entry name" value="Serine protease inhibitors"/>
    <property type="match status" value="1"/>
</dbReference>
<feature type="chain" id="PRO_5004586702" evidence="3">
    <location>
        <begin position="17"/>
        <end position="95"/>
    </location>
</feature>
<dbReference type="EMBL" id="GALA01000453">
    <property type="protein sequence ID" value="JAA94399.1"/>
    <property type="molecule type" value="mRNA"/>
</dbReference>
<organism evidence="5">
    <name type="scientific">Psorophora albipes</name>
    <dbReference type="NCBI Taxonomy" id="869069"/>
    <lineage>
        <taxon>Eukaryota</taxon>
        <taxon>Metazoa</taxon>
        <taxon>Ecdysozoa</taxon>
        <taxon>Arthropoda</taxon>
        <taxon>Hexapoda</taxon>
        <taxon>Insecta</taxon>
        <taxon>Pterygota</taxon>
        <taxon>Neoptera</taxon>
        <taxon>Endopterygota</taxon>
        <taxon>Diptera</taxon>
        <taxon>Nematocera</taxon>
        <taxon>Culicoidea</taxon>
        <taxon>Culicidae</taxon>
        <taxon>Culicinae</taxon>
        <taxon>Aedini</taxon>
        <taxon>Psorophora</taxon>
    </lineage>
</organism>
<evidence type="ECO:0000256" key="1">
    <source>
        <dbReference type="ARBA" id="ARBA00022690"/>
    </source>
</evidence>
<reference evidence="5" key="1">
    <citation type="journal article" date="2013" name="BMC Genomics">
        <title>A deep insight into the sialotranscriptome of the mosquito, Psorophora albipes.</title>
        <authorList>
            <person name="Chagas A.C."/>
            <person name="Calvo E."/>
            <person name="Rios-Velasquez C.M."/>
            <person name="Pessoa F.A."/>
            <person name="Medeiros J.F."/>
            <person name="Ribeiro J.M."/>
        </authorList>
    </citation>
    <scope>NUCLEOTIDE SEQUENCE</scope>
</reference>
<dbReference type="Pfam" id="PF01826">
    <property type="entry name" value="TIL"/>
    <property type="match status" value="1"/>
</dbReference>
<accession>T1D5L4</accession>
<dbReference type="PANTHER" id="PTHR23259">
    <property type="entry name" value="RIDDLE"/>
    <property type="match status" value="1"/>
</dbReference>
<dbReference type="InterPro" id="IPR002919">
    <property type="entry name" value="TIL_dom"/>
</dbReference>
<proteinExistence type="evidence at transcript level"/>
<dbReference type="InterPro" id="IPR051368">
    <property type="entry name" value="SerProtInhib-TIL_Domain"/>
</dbReference>
<dbReference type="Gene3D" id="2.10.25.10">
    <property type="entry name" value="Laminin"/>
    <property type="match status" value="1"/>
</dbReference>
<feature type="signal peptide" evidence="3">
    <location>
        <begin position="1"/>
        <end position="16"/>
    </location>
</feature>
<evidence type="ECO:0000256" key="2">
    <source>
        <dbReference type="ARBA" id="ARBA00023157"/>
    </source>
</evidence>
<sequence>MFKVLAFTLLSLTIAASVIYPIDEICTRSNEVYRSCGTACPETCSNIGRPIVCIAVCRTGCFCKAGYVRNSSIVNHQYHDYNQCVEWRQCFNTTG</sequence>
<dbReference type="GO" id="GO:0030414">
    <property type="term" value="F:peptidase inhibitor activity"/>
    <property type="evidence" value="ECO:0007669"/>
    <property type="project" value="UniProtKB-KW"/>
</dbReference>
<keyword evidence="3" id="KW-0732">Signal</keyword>
<keyword evidence="1" id="KW-0646">Protease inhibitor</keyword>
<dbReference type="CDD" id="cd19941">
    <property type="entry name" value="TIL"/>
    <property type="match status" value="1"/>
</dbReference>
<dbReference type="AlphaFoldDB" id="T1D5L4"/>
<dbReference type="PANTHER" id="PTHR23259:SF70">
    <property type="entry name" value="ACCESSORY GLAND PROTEIN ACP62F-RELATED"/>
    <property type="match status" value="1"/>
</dbReference>
<feature type="domain" description="TIL" evidence="4">
    <location>
        <begin position="28"/>
        <end position="90"/>
    </location>
</feature>
<keyword evidence="2" id="KW-1015">Disulfide bond</keyword>
<dbReference type="InterPro" id="IPR036084">
    <property type="entry name" value="Ser_inhib-like_sf"/>
</dbReference>
<evidence type="ECO:0000256" key="3">
    <source>
        <dbReference type="SAM" id="SignalP"/>
    </source>
</evidence>
<protein>
    <submittedName>
        <fullName evidence="5">Putative til domain-containing cysteine-rich salivary secreted peptide</fullName>
    </submittedName>
</protein>
<evidence type="ECO:0000313" key="5">
    <source>
        <dbReference type="EMBL" id="JAA94399.1"/>
    </source>
</evidence>
<name>T1D5L4_9DIPT</name>
<evidence type="ECO:0000259" key="4">
    <source>
        <dbReference type="Pfam" id="PF01826"/>
    </source>
</evidence>